<feature type="repeat" description="ANK" evidence="1">
    <location>
        <begin position="29"/>
        <end position="61"/>
    </location>
</feature>
<sequence length="62" mass="6567">MNAVNGGKSDVVTELISLKADVDFQSKKNGNSALIEAVLRSLTDVVVELIRAGANINLQNNV</sequence>
<proteinExistence type="predicted"/>
<dbReference type="Gene3D" id="1.25.40.20">
    <property type="entry name" value="Ankyrin repeat-containing domain"/>
    <property type="match status" value="1"/>
</dbReference>
<keyword evidence="3" id="KW-1185">Reference proteome</keyword>
<dbReference type="Proteomes" id="UP001174909">
    <property type="component" value="Unassembled WGS sequence"/>
</dbReference>
<feature type="non-terminal residue" evidence="2">
    <location>
        <position position="62"/>
    </location>
</feature>
<dbReference type="PROSITE" id="PS50297">
    <property type="entry name" value="ANK_REP_REGION"/>
    <property type="match status" value="1"/>
</dbReference>
<dbReference type="InterPro" id="IPR036770">
    <property type="entry name" value="Ankyrin_rpt-contain_sf"/>
</dbReference>
<accession>A0AA35TMD5</accession>
<dbReference type="AlphaFoldDB" id="A0AA35TMD5"/>
<organism evidence="2 3">
    <name type="scientific">Geodia barretti</name>
    <name type="common">Barrett's horny sponge</name>
    <dbReference type="NCBI Taxonomy" id="519541"/>
    <lineage>
        <taxon>Eukaryota</taxon>
        <taxon>Metazoa</taxon>
        <taxon>Porifera</taxon>
        <taxon>Demospongiae</taxon>
        <taxon>Heteroscleromorpha</taxon>
        <taxon>Tetractinellida</taxon>
        <taxon>Astrophorina</taxon>
        <taxon>Geodiidae</taxon>
        <taxon>Geodia</taxon>
    </lineage>
</organism>
<dbReference type="InterPro" id="IPR002110">
    <property type="entry name" value="Ankyrin_rpt"/>
</dbReference>
<comment type="caution">
    <text evidence="2">The sequence shown here is derived from an EMBL/GenBank/DDBJ whole genome shotgun (WGS) entry which is preliminary data.</text>
</comment>
<evidence type="ECO:0000313" key="3">
    <source>
        <dbReference type="Proteomes" id="UP001174909"/>
    </source>
</evidence>
<name>A0AA35TMD5_GEOBA</name>
<gene>
    <name evidence="2" type="ORF">GBAR_LOCUS27946</name>
</gene>
<protein>
    <recommendedName>
        <fullName evidence="4">Ankyrin repeat protein</fullName>
    </recommendedName>
</protein>
<evidence type="ECO:0000313" key="2">
    <source>
        <dbReference type="EMBL" id="CAI8050955.1"/>
    </source>
</evidence>
<reference evidence="2" key="1">
    <citation type="submission" date="2023-03" db="EMBL/GenBank/DDBJ databases">
        <authorList>
            <person name="Steffen K."/>
            <person name="Cardenas P."/>
        </authorList>
    </citation>
    <scope>NUCLEOTIDE SEQUENCE</scope>
</reference>
<evidence type="ECO:0000256" key="1">
    <source>
        <dbReference type="PROSITE-ProRule" id="PRU00023"/>
    </source>
</evidence>
<evidence type="ECO:0008006" key="4">
    <source>
        <dbReference type="Google" id="ProtNLM"/>
    </source>
</evidence>
<dbReference type="SUPFAM" id="SSF48403">
    <property type="entry name" value="Ankyrin repeat"/>
    <property type="match status" value="1"/>
</dbReference>
<keyword evidence="1" id="KW-0040">ANK repeat</keyword>
<dbReference type="EMBL" id="CASHTH010003889">
    <property type="protein sequence ID" value="CAI8050955.1"/>
    <property type="molecule type" value="Genomic_DNA"/>
</dbReference>
<dbReference type="PROSITE" id="PS50088">
    <property type="entry name" value="ANK_REPEAT"/>
    <property type="match status" value="1"/>
</dbReference>
<dbReference type="Pfam" id="PF12796">
    <property type="entry name" value="Ank_2"/>
    <property type="match status" value="1"/>
</dbReference>